<keyword evidence="2" id="KW-0812">Transmembrane</keyword>
<feature type="compositionally biased region" description="Polar residues" evidence="1">
    <location>
        <begin position="29"/>
        <end position="45"/>
    </location>
</feature>
<evidence type="ECO:0000256" key="1">
    <source>
        <dbReference type="SAM" id="MobiDB-lite"/>
    </source>
</evidence>
<dbReference type="AlphaFoldDB" id="A9EAU4"/>
<dbReference type="Proteomes" id="UP000002945">
    <property type="component" value="Unassembled WGS sequence"/>
</dbReference>
<dbReference type="RefSeq" id="WP_007094605.1">
    <property type="nucleotide sequence ID" value="NZ_CP142125.1"/>
</dbReference>
<dbReference type="EMBL" id="ABIB01000016">
    <property type="protein sequence ID" value="EDP94534.1"/>
    <property type="molecule type" value="Genomic_DNA"/>
</dbReference>
<comment type="caution">
    <text evidence="3">The sequence shown here is derived from an EMBL/GenBank/DDBJ whole genome shotgun (WGS) entry which is preliminary data.</text>
</comment>
<accession>A9EAU4</accession>
<dbReference type="OrthoDB" id="9970110at2"/>
<keyword evidence="2" id="KW-1133">Transmembrane helix</keyword>
<protein>
    <submittedName>
        <fullName evidence="3">Uncharacterized protein</fullName>
    </submittedName>
</protein>
<organism evidence="3 4">
    <name type="scientific">Kordia algicida OT-1</name>
    <dbReference type="NCBI Taxonomy" id="391587"/>
    <lineage>
        <taxon>Bacteria</taxon>
        <taxon>Pseudomonadati</taxon>
        <taxon>Bacteroidota</taxon>
        <taxon>Flavobacteriia</taxon>
        <taxon>Flavobacteriales</taxon>
        <taxon>Flavobacteriaceae</taxon>
        <taxon>Kordia</taxon>
    </lineage>
</organism>
<sequence>MSLAVSVGIAIGVVATWGVIGGMYRKPNSKGQNHPTGNAGGSSSCSHCREVKSYYDGLSLGIKILKFVWYGYKKIECAIQGCPI</sequence>
<proteinExistence type="predicted"/>
<keyword evidence="2" id="KW-0472">Membrane</keyword>
<name>A9EAU4_9FLAO</name>
<gene>
    <name evidence="3" type="ORF">KAOT1_10241</name>
</gene>
<evidence type="ECO:0000313" key="3">
    <source>
        <dbReference type="EMBL" id="EDP94534.1"/>
    </source>
</evidence>
<keyword evidence="4" id="KW-1185">Reference proteome</keyword>
<reference evidence="3 4" key="1">
    <citation type="journal article" date="2011" name="J. Bacteriol.">
        <title>Genome sequence of the algicidal bacterium Kordia algicida OT-1.</title>
        <authorList>
            <person name="Lee H.S."/>
            <person name="Kang S.G."/>
            <person name="Kwon K.K."/>
            <person name="Lee J.H."/>
            <person name="Kim S.J."/>
        </authorList>
    </citation>
    <scope>NUCLEOTIDE SEQUENCE [LARGE SCALE GENOMIC DNA]</scope>
    <source>
        <strain evidence="3 4">OT-1</strain>
    </source>
</reference>
<evidence type="ECO:0000256" key="2">
    <source>
        <dbReference type="SAM" id="Phobius"/>
    </source>
</evidence>
<evidence type="ECO:0000313" key="4">
    <source>
        <dbReference type="Proteomes" id="UP000002945"/>
    </source>
</evidence>
<feature type="transmembrane region" description="Helical" evidence="2">
    <location>
        <begin position="6"/>
        <end position="24"/>
    </location>
</feature>
<feature type="region of interest" description="Disordered" evidence="1">
    <location>
        <begin position="26"/>
        <end position="45"/>
    </location>
</feature>
<dbReference type="STRING" id="391587.KAOT1_10241"/>
<dbReference type="HOGENOM" id="CLU_2523226_0_0_10"/>